<dbReference type="PANTHER" id="PTHR10615">
    <property type="entry name" value="HISTONE ACETYLTRANSFERASE"/>
    <property type="match status" value="1"/>
</dbReference>
<comment type="catalytic activity">
    <reaction evidence="17">
        <text>propanoyl-CoA + L-lysyl-[protein] = N(6)-propanoyl-L-lysyl-[protein] + CoA + H(+)</text>
        <dbReference type="Rhea" id="RHEA:54020"/>
        <dbReference type="Rhea" id="RHEA-COMP:9752"/>
        <dbReference type="Rhea" id="RHEA-COMP:13758"/>
        <dbReference type="ChEBI" id="CHEBI:15378"/>
        <dbReference type="ChEBI" id="CHEBI:29969"/>
        <dbReference type="ChEBI" id="CHEBI:57287"/>
        <dbReference type="ChEBI" id="CHEBI:57392"/>
        <dbReference type="ChEBI" id="CHEBI:138019"/>
    </reaction>
    <physiologicalReaction direction="left-to-right" evidence="17">
        <dbReference type="Rhea" id="RHEA:54021"/>
    </physiologicalReaction>
</comment>
<dbReference type="PROSITE" id="PS51726">
    <property type="entry name" value="MYST_HAT"/>
    <property type="match status" value="1"/>
</dbReference>
<dbReference type="AlphaFoldDB" id="A0A8X6NZS8"/>
<comment type="subunit">
    <text evidence="18">Component of a multisubunit histone acetyltransferase complex (MSL) at least composed of the MOF/KAT8, MSL1/hampin, MSL2L1 and MSL3L1. Component of the NSL complex at least composed of MOF/KAT8, KANSL1, KANSL2, KANSL3, MCRS1, PHF20, OGT1/OGT, WDR5 and HCFC1. Component of some MLL1/MLL complex, at least composed of the core components KMT2A/MLL1, ASH2L, HCFC1, WDR5 and RBBP5, as well as the facultative components BACC1, CHD8, E2F6, HSP70, INO80C, KANSL1, LAS1L, MAX, MCRS1, MGA, MOF/KAT8, PELP1, PHF20, PRP31, RING2, RUVB1/TIP49A, RUVB2/TIP49B, SENP3, TAF1, TAF4, TAF6, TAF7, TAF9 and TEX10. Interacts with the chromodomain of MORF4L1/MRG15. Interacts with ATM (via its Tudor-knot domain); possibly regulating the activity of ATM. Interacts with NELFD.</text>
</comment>
<keyword evidence="11" id="KW-0805">Transcription regulation</keyword>
<protein>
    <recommendedName>
        <fullName evidence="20">Histone acetyltransferase</fullName>
        <ecNumber evidence="20">2.3.1.48</ecNumber>
    </recommendedName>
</protein>
<dbReference type="GO" id="GO:0072487">
    <property type="term" value="C:MSL complex"/>
    <property type="evidence" value="ECO:0007669"/>
    <property type="project" value="UniProtKB-ARBA"/>
</dbReference>
<feature type="compositionally biased region" description="Basic and acidic residues" evidence="21">
    <location>
        <begin position="1"/>
        <end position="12"/>
    </location>
</feature>
<dbReference type="InterPro" id="IPR016181">
    <property type="entry name" value="Acyl_CoA_acyltransferase"/>
</dbReference>
<evidence type="ECO:0000256" key="4">
    <source>
        <dbReference type="ARBA" id="ARBA00022553"/>
    </source>
</evidence>
<dbReference type="GO" id="GO:0051241">
    <property type="term" value="P:negative regulation of multicellular organismal process"/>
    <property type="evidence" value="ECO:0007669"/>
    <property type="project" value="UniProtKB-ARBA"/>
</dbReference>
<keyword evidence="12" id="KW-0496">Mitochondrion</keyword>
<evidence type="ECO:0000256" key="17">
    <source>
        <dbReference type="ARBA" id="ARBA00051681"/>
    </source>
</evidence>
<dbReference type="EMBL" id="BMAW01064180">
    <property type="protein sequence ID" value="GFT43805.1"/>
    <property type="molecule type" value="Genomic_DNA"/>
</dbReference>
<keyword evidence="4" id="KW-0597">Phosphoprotein</keyword>
<dbReference type="CDD" id="cd04301">
    <property type="entry name" value="NAT_SF"/>
    <property type="match status" value="1"/>
</dbReference>
<dbReference type="Proteomes" id="UP000887013">
    <property type="component" value="Unassembled WGS sequence"/>
</dbReference>
<dbReference type="GO" id="GO:0005705">
    <property type="term" value="C:polytene chromosome interband"/>
    <property type="evidence" value="ECO:0007669"/>
    <property type="project" value="UniProtKB-ARBA"/>
</dbReference>
<evidence type="ECO:0000256" key="21">
    <source>
        <dbReference type="SAM" id="MobiDB-lite"/>
    </source>
</evidence>
<evidence type="ECO:0000256" key="9">
    <source>
        <dbReference type="ARBA" id="ARBA00022853"/>
    </source>
</evidence>
<dbReference type="InterPro" id="IPR016197">
    <property type="entry name" value="Chromo-like_dom_sf"/>
</dbReference>
<dbReference type="InterPro" id="IPR002717">
    <property type="entry name" value="HAT_MYST-type"/>
</dbReference>
<dbReference type="GO" id="GO:0140861">
    <property type="term" value="P:DNA repair-dependent chromatin remodeling"/>
    <property type="evidence" value="ECO:0007669"/>
    <property type="project" value="UniProtKB-ARBA"/>
</dbReference>
<keyword evidence="5" id="KW-0808">Transferase</keyword>
<dbReference type="InterPro" id="IPR040706">
    <property type="entry name" value="Zf-MYST"/>
</dbReference>
<feature type="active site" description="Proton donor/acceptor" evidence="19">
    <location>
        <position position="328"/>
    </location>
</feature>
<evidence type="ECO:0000256" key="3">
    <source>
        <dbReference type="ARBA" id="ARBA00010107"/>
    </source>
</evidence>
<keyword evidence="8" id="KW-0862">Zinc</keyword>
<feature type="domain" description="MYST-type HAT" evidence="22">
    <location>
        <begin position="152"/>
        <end position="429"/>
    </location>
</feature>
<dbReference type="OrthoDB" id="787137at2759"/>
<evidence type="ECO:0000256" key="13">
    <source>
        <dbReference type="ARBA" id="ARBA00023159"/>
    </source>
</evidence>
<dbReference type="InterPro" id="IPR025995">
    <property type="entry name" value="Tudor-knot"/>
</dbReference>
<comment type="catalytic activity">
    <reaction evidence="20">
        <text>L-lysyl-[protein] + acetyl-CoA = N(6)-acetyl-L-lysyl-[protein] + CoA + H(+)</text>
        <dbReference type="Rhea" id="RHEA:45948"/>
        <dbReference type="Rhea" id="RHEA-COMP:9752"/>
        <dbReference type="Rhea" id="RHEA-COMP:10731"/>
        <dbReference type="ChEBI" id="CHEBI:15378"/>
        <dbReference type="ChEBI" id="CHEBI:29969"/>
        <dbReference type="ChEBI" id="CHEBI:57287"/>
        <dbReference type="ChEBI" id="CHEBI:57288"/>
        <dbReference type="ChEBI" id="CHEBI:61930"/>
        <dbReference type="EC" id="2.3.1.48"/>
    </reaction>
</comment>
<keyword evidence="7" id="KW-0863">Zinc-finger</keyword>
<dbReference type="FunFam" id="3.40.630.30:FF:000002">
    <property type="entry name" value="Histone acetyltransferase"/>
    <property type="match status" value="1"/>
</dbReference>
<gene>
    <name evidence="23" type="primary">Kat8</name>
    <name evidence="23" type="ORF">NPIL_642521</name>
</gene>
<dbReference type="InterPro" id="IPR000953">
    <property type="entry name" value="Chromo/chromo_shadow_dom"/>
</dbReference>
<comment type="subcellular location">
    <subcellularLocation>
        <location evidence="2">Mitochondrion</location>
    </subcellularLocation>
    <subcellularLocation>
        <location evidence="1 20">Nucleus</location>
    </subcellularLocation>
</comment>
<feature type="compositionally biased region" description="Basic and acidic residues" evidence="21">
    <location>
        <begin position="107"/>
        <end position="116"/>
    </location>
</feature>
<evidence type="ECO:0000256" key="19">
    <source>
        <dbReference type="PIRSR" id="PIRSR602717-51"/>
    </source>
</evidence>
<keyword evidence="15 20" id="KW-0539">Nucleus</keyword>
<dbReference type="GO" id="GO:0005739">
    <property type="term" value="C:mitochondrion"/>
    <property type="evidence" value="ECO:0007669"/>
    <property type="project" value="UniProtKB-SubCell"/>
</dbReference>
<evidence type="ECO:0000256" key="20">
    <source>
        <dbReference type="RuleBase" id="RU361211"/>
    </source>
</evidence>
<dbReference type="GO" id="GO:0022008">
    <property type="term" value="P:neurogenesis"/>
    <property type="evidence" value="ECO:0007669"/>
    <property type="project" value="UniProtKB-ARBA"/>
</dbReference>
<dbReference type="GO" id="GO:0040029">
    <property type="term" value="P:epigenetic regulation of gene expression"/>
    <property type="evidence" value="ECO:0007669"/>
    <property type="project" value="UniProtKB-ARBA"/>
</dbReference>
<dbReference type="SMART" id="SM00298">
    <property type="entry name" value="CHROMO"/>
    <property type="match status" value="1"/>
</dbReference>
<keyword evidence="10" id="KW-0007">Acetylation</keyword>
<evidence type="ECO:0000256" key="15">
    <source>
        <dbReference type="ARBA" id="ARBA00023242"/>
    </source>
</evidence>
<evidence type="ECO:0000256" key="1">
    <source>
        <dbReference type="ARBA" id="ARBA00004123"/>
    </source>
</evidence>
<dbReference type="GO" id="GO:0044545">
    <property type="term" value="C:NSL complex"/>
    <property type="evidence" value="ECO:0007669"/>
    <property type="project" value="UniProtKB-ARBA"/>
</dbReference>
<evidence type="ECO:0000256" key="10">
    <source>
        <dbReference type="ARBA" id="ARBA00022990"/>
    </source>
</evidence>
<dbReference type="Gene3D" id="3.30.60.60">
    <property type="entry name" value="N-acetyl transferase-like"/>
    <property type="match status" value="1"/>
</dbReference>
<reference evidence="23" key="1">
    <citation type="submission" date="2020-08" db="EMBL/GenBank/DDBJ databases">
        <title>Multicomponent nature underlies the extraordinary mechanical properties of spider dragline silk.</title>
        <authorList>
            <person name="Kono N."/>
            <person name="Nakamura H."/>
            <person name="Mori M."/>
            <person name="Yoshida Y."/>
            <person name="Ohtoshi R."/>
            <person name="Malay A.D."/>
            <person name="Moran D.A.P."/>
            <person name="Tomita M."/>
            <person name="Numata K."/>
            <person name="Arakawa K."/>
        </authorList>
    </citation>
    <scope>NUCLEOTIDE SEQUENCE</scope>
</reference>
<evidence type="ECO:0000256" key="5">
    <source>
        <dbReference type="ARBA" id="ARBA00022679"/>
    </source>
</evidence>
<dbReference type="FunFam" id="2.30.30.140:FF:000039">
    <property type="entry name" value="Histone acetyltransferase"/>
    <property type="match status" value="1"/>
</dbReference>
<comment type="similarity">
    <text evidence="3 20">Belongs to the MYST (SAS/MOZ) family.</text>
</comment>
<comment type="catalytic activity">
    <reaction evidence="16">
        <text>L-lysyl-[protein] + acetyl-CoA = N(6)-acetyl-L-lysyl-[protein] + CoA + H(+)</text>
        <dbReference type="Rhea" id="RHEA:45948"/>
        <dbReference type="Rhea" id="RHEA-COMP:9752"/>
        <dbReference type="Rhea" id="RHEA-COMP:10731"/>
        <dbReference type="ChEBI" id="CHEBI:15378"/>
        <dbReference type="ChEBI" id="CHEBI:29969"/>
        <dbReference type="ChEBI" id="CHEBI:57287"/>
        <dbReference type="ChEBI" id="CHEBI:57288"/>
        <dbReference type="ChEBI" id="CHEBI:61930"/>
    </reaction>
    <physiologicalReaction direction="left-to-right" evidence="16">
        <dbReference type="Rhea" id="RHEA:45949"/>
    </physiologicalReaction>
</comment>
<name>A0A8X6NZS8_NEPPI</name>
<dbReference type="FunFam" id="1.10.10.10:FF:000022">
    <property type="entry name" value="Histone acetyltransferase"/>
    <property type="match status" value="1"/>
</dbReference>
<evidence type="ECO:0000256" key="16">
    <source>
        <dbReference type="ARBA" id="ARBA00047787"/>
    </source>
</evidence>
<evidence type="ECO:0000256" key="8">
    <source>
        <dbReference type="ARBA" id="ARBA00022833"/>
    </source>
</evidence>
<dbReference type="InterPro" id="IPR036388">
    <property type="entry name" value="WH-like_DNA-bd_sf"/>
</dbReference>
<evidence type="ECO:0000313" key="24">
    <source>
        <dbReference type="Proteomes" id="UP000887013"/>
    </source>
</evidence>
<sequence>MEVCDGDSKQENADALNLGGIQNNRKPSENGEPPLKIGEHYLVRRSDDAWHPAEIIQVRSNEQDCGKYEYYVHYDGCNRRLDEWVESDRFDYSYSSKDSIKNSHNAAHRDQPDRKITRNQKRKHDEINHVQKTYAEMDPTTAALEKEHEAITKVKYIDRIQFGKFEIDAWYFSPYPDEYGKQQKLWICEYCLKYMRLEKTYRYHQGECTWRQPPGKEIYRKGTLSVYEVDGKDHKLYCQNLCLMAKLFLDHKTLYFDVEPFLFYVLTECDKHGAHLVGYFSKEKESPDGNNVACILTLPPYQRKGFGKFLIAFSYELSKKEHAIGSPEKPLSDLGKLSYRSYWSWVILEILKDYRGALSVKELSHMTSITQCDIISTLQSLNMMESPEETVEDNKKMRVNTKSSISSSCTIKISSSANFIYLKSHILCI</sequence>
<dbReference type="Pfam" id="PF11717">
    <property type="entry name" value="Tudor-knot"/>
    <property type="match status" value="1"/>
</dbReference>
<comment type="caution">
    <text evidence="23">The sequence shown here is derived from an EMBL/GenBank/DDBJ whole genome shotgun (WGS) entry which is preliminary data.</text>
</comment>
<evidence type="ECO:0000256" key="11">
    <source>
        <dbReference type="ARBA" id="ARBA00023015"/>
    </source>
</evidence>
<evidence type="ECO:0000256" key="18">
    <source>
        <dbReference type="ARBA" id="ARBA00062668"/>
    </source>
</evidence>
<dbReference type="GO" id="GO:0005634">
    <property type="term" value="C:nucleus"/>
    <property type="evidence" value="ECO:0007669"/>
    <property type="project" value="UniProtKB-SubCell"/>
</dbReference>
<dbReference type="EC" id="2.3.1.48" evidence="20"/>
<feature type="region of interest" description="Disordered" evidence="21">
    <location>
        <begin position="100"/>
        <end position="124"/>
    </location>
</feature>
<dbReference type="Gene3D" id="3.40.630.30">
    <property type="match status" value="1"/>
</dbReference>
<dbReference type="Gene3D" id="1.10.10.10">
    <property type="entry name" value="Winged helix-like DNA-binding domain superfamily/Winged helix DNA-binding domain"/>
    <property type="match status" value="1"/>
</dbReference>
<dbReference type="Pfam" id="PF01853">
    <property type="entry name" value="MOZ_SAS"/>
    <property type="match status" value="1"/>
</dbReference>
<dbReference type="GO" id="GO:0030097">
    <property type="term" value="P:hemopoiesis"/>
    <property type="evidence" value="ECO:0007669"/>
    <property type="project" value="UniProtKB-ARBA"/>
</dbReference>
<keyword evidence="24" id="KW-1185">Reference proteome</keyword>
<dbReference type="GO" id="GO:0045595">
    <property type="term" value="P:regulation of cell differentiation"/>
    <property type="evidence" value="ECO:0007669"/>
    <property type="project" value="UniProtKB-ARBA"/>
</dbReference>
<keyword evidence="13" id="KW-0010">Activator</keyword>
<dbReference type="GO" id="GO:1903108">
    <property type="term" value="P:regulation of mitochondrial transcription"/>
    <property type="evidence" value="ECO:0007669"/>
    <property type="project" value="UniProtKB-ARBA"/>
</dbReference>
<organism evidence="23 24">
    <name type="scientific">Nephila pilipes</name>
    <name type="common">Giant wood spider</name>
    <name type="synonym">Nephila maculata</name>
    <dbReference type="NCBI Taxonomy" id="299642"/>
    <lineage>
        <taxon>Eukaryota</taxon>
        <taxon>Metazoa</taxon>
        <taxon>Ecdysozoa</taxon>
        <taxon>Arthropoda</taxon>
        <taxon>Chelicerata</taxon>
        <taxon>Arachnida</taxon>
        <taxon>Araneae</taxon>
        <taxon>Araneomorphae</taxon>
        <taxon>Entelegynae</taxon>
        <taxon>Araneoidea</taxon>
        <taxon>Nephilidae</taxon>
        <taxon>Nephila</taxon>
    </lineage>
</organism>
<dbReference type="PANTHER" id="PTHR10615:SF82">
    <property type="entry name" value="HISTONE ACETYLTRANSFERASE KAT8"/>
    <property type="match status" value="1"/>
</dbReference>
<dbReference type="SUPFAM" id="SSF55729">
    <property type="entry name" value="Acyl-CoA N-acyltransferases (Nat)"/>
    <property type="match status" value="1"/>
</dbReference>
<keyword evidence="9" id="KW-0156">Chromatin regulator</keyword>
<evidence type="ECO:0000259" key="22">
    <source>
        <dbReference type="PROSITE" id="PS51726"/>
    </source>
</evidence>
<dbReference type="InterPro" id="IPR050603">
    <property type="entry name" value="MYST_HAT"/>
</dbReference>
<dbReference type="Gene3D" id="2.30.30.140">
    <property type="match status" value="1"/>
</dbReference>
<proteinExistence type="inferred from homology"/>
<dbReference type="FunFam" id="3.30.60.60:FF:000001">
    <property type="entry name" value="Histone acetyltransferase"/>
    <property type="match status" value="1"/>
</dbReference>
<evidence type="ECO:0000313" key="23">
    <source>
        <dbReference type="EMBL" id="GFT43805.1"/>
    </source>
</evidence>
<dbReference type="Pfam" id="PF17772">
    <property type="entry name" value="zf-MYST"/>
    <property type="match status" value="1"/>
</dbReference>
<evidence type="ECO:0000256" key="14">
    <source>
        <dbReference type="ARBA" id="ARBA00023163"/>
    </source>
</evidence>
<dbReference type="GO" id="GO:0046972">
    <property type="term" value="F:histone H4K16 acetyltransferase activity"/>
    <property type="evidence" value="ECO:0007669"/>
    <property type="project" value="UniProtKB-ARBA"/>
</dbReference>
<dbReference type="GO" id="GO:0008270">
    <property type="term" value="F:zinc ion binding"/>
    <property type="evidence" value="ECO:0007669"/>
    <property type="project" value="UniProtKB-KW"/>
</dbReference>
<evidence type="ECO:0000256" key="2">
    <source>
        <dbReference type="ARBA" id="ARBA00004173"/>
    </source>
</evidence>
<accession>A0A8X6NZS8</accession>
<keyword evidence="6" id="KW-0479">Metal-binding</keyword>
<dbReference type="GO" id="GO:0035267">
    <property type="term" value="C:NuA4 histone acetyltransferase complex"/>
    <property type="evidence" value="ECO:0007669"/>
    <property type="project" value="TreeGrafter"/>
</dbReference>
<feature type="region of interest" description="Disordered" evidence="21">
    <location>
        <begin position="1"/>
        <end position="35"/>
    </location>
</feature>
<evidence type="ECO:0000256" key="7">
    <source>
        <dbReference type="ARBA" id="ARBA00022771"/>
    </source>
</evidence>
<evidence type="ECO:0000256" key="6">
    <source>
        <dbReference type="ARBA" id="ARBA00022723"/>
    </source>
</evidence>
<keyword evidence="14" id="KW-0804">Transcription</keyword>
<dbReference type="SUPFAM" id="SSF54160">
    <property type="entry name" value="Chromo domain-like"/>
    <property type="match status" value="1"/>
</dbReference>
<evidence type="ECO:0000256" key="12">
    <source>
        <dbReference type="ARBA" id="ARBA00023128"/>
    </source>
</evidence>